<gene>
    <name evidence="2" type="ORF">F2P56_015492</name>
</gene>
<organism evidence="2 3">
    <name type="scientific">Juglans regia</name>
    <name type="common">English walnut</name>
    <dbReference type="NCBI Taxonomy" id="51240"/>
    <lineage>
        <taxon>Eukaryota</taxon>
        <taxon>Viridiplantae</taxon>
        <taxon>Streptophyta</taxon>
        <taxon>Embryophyta</taxon>
        <taxon>Tracheophyta</taxon>
        <taxon>Spermatophyta</taxon>
        <taxon>Magnoliopsida</taxon>
        <taxon>eudicotyledons</taxon>
        <taxon>Gunneridae</taxon>
        <taxon>Pentapetalae</taxon>
        <taxon>rosids</taxon>
        <taxon>fabids</taxon>
        <taxon>Fagales</taxon>
        <taxon>Juglandaceae</taxon>
        <taxon>Juglans</taxon>
    </lineage>
</organism>
<dbReference type="InterPro" id="IPR044730">
    <property type="entry name" value="RNase_H-like_dom_plant"/>
</dbReference>
<feature type="domain" description="RNase H type-1" evidence="1">
    <location>
        <begin position="29"/>
        <end position="151"/>
    </location>
</feature>
<dbReference type="InterPro" id="IPR012337">
    <property type="entry name" value="RNaseH-like_sf"/>
</dbReference>
<proteinExistence type="predicted"/>
<reference evidence="2" key="1">
    <citation type="submission" date="2015-10" db="EMBL/GenBank/DDBJ databases">
        <authorList>
            <person name="Martinez-Garcia P.J."/>
            <person name="Crepeau M.W."/>
            <person name="Puiu D."/>
            <person name="Gonzalez-Ibeas D."/>
            <person name="Whalen J."/>
            <person name="Stevens K."/>
            <person name="Paul R."/>
            <person name="Butterfield T."/>
            <person name="Britton M."/>
            <person name="Reagan R."/>
            <person name="Chakraborty S."/>
            <person name="Walawage S.L."/>
            <person name="Vasquez-Gross H.A."/>
            <person name="Cardeno C."/>
            <person name="Famula R."/>
            <person name="Pratt K."/>
            <person name="Kuruganti S."/>
            <person name="Aradhya M.K."/>
            <person name="Leslie C.A."/>
            <person name="Dandekar A.M."/>
            <person name="Salzberg S.L."/>
            <person name="Wegrzyn J.L."/>
            <person name="Langley C.H."/>
            <person name="Neale D.B."/>
        </authorList>
    </citation>
    <scope>NUCLEOTIDE SEQUENCE</scope>
    <source>
        <tissue evidence="2">Leaves</tissue>
    </source>
</reference>
<dbReference type="EMBL" id="LIHL02000007">
    <property type="protein sequence ID" value="KAF5465485.1"/>
    <property type="molecule type" value="Genomic_DNA"/>
</dbReference>
<dbReference type="CDD" id="cd06222">
    <property type="entry name" value="RNase_H_like"/>
    <property type="match status" value="1"/>
</dbReference>
<feature type="non-terminal residue" evidence="2">
    <location>
        <position position="1"/>
    </location>
</feature>
<name>A0A834CTS6_JUGRE</name>
<dbReference type="InterPro" id="IPR052929">
    <property type="entry name" value="RNase_H-like_EbsB-rel"/>
</dbReference>
<dbReference type="GO" id="GO:0004523">
    <property type="term" value="F:RNA-DNA hybrid ribonuclease activity"/>
    <property type="evidence" value="ECO:0007669"/>
    <property type="project" value="InterPro"/>
</dbReference>
<dbReference type="InterPro" id="IPR036397">
    <property type="entry name" value="RNaseH_sf"/>
</dbReference>
<accession>A0A834CTS6</accession>
<evidence type="ECO:0000313" key="3">
    <source>
        <dbReference type="Proteomes" id="UP000619265"/>
    </source>
</evidence>
<dbReference type="PANTHER" id="PTHR47074">
    <property type="entry name" value="BNAC02G40300D PROTEIN"/>
    <property type="match status" value="1"/>
</dbReference>
<dbReference type="Gramene" id="Jr07_18720_p1">
    <property type="protein sequence ID" value="cds.Jr07_18720_p1"/>
    <property type="gene ID" value="Jr07_18720"/>
</dbReference>
<dbReference type="Proteomes" id="UP000619265">
    <property type="component" value="Unassembled WGS sequence"/>
</dbReference>
<dbReference type="SUPFAM" id="SSF53098">
    <property type="entry name" value="Ribonuclease H-like"/>
    <property type="match status" value="1"/>
</dbReference>
<protein>
    <recommendedName>
        <fullName evidence="1">RNase H type-1 domain-containing protein</fullName>
    </recommendedName>
</protein>
<dbReference type="Gene3D" id="3.30.420.10">
    <property type="entry name" value="Ribonuclease H-like superfamily/Ribonuclease H"/>
    <property type="match status" value="1"/>
</dbReference>
<evidence type="ECO:0000313" key="2">
    <source>
        <dbReference type="EMBL" id="KAF5465485.1"/>
    </source>
</evidence>
<evidence type="ECO:0000259" key="1">
    <source>
        <dbReference type="Pfam" id="PF13456"/>
    </source>
</evidence>
<dbReference type="InterPro" id="IPR002156">
    <property type="entry name" value="RNaseH_domain"/>
</dbReference>
<dbReference type="GO" id="GO:0003676">
    <property type="term" value="F:nucleic acid binding"/>
    <property type="evidence" value="ECO:0007669"/>
    <property type="project" value="InterPro"/>
</dbReference>
<sequence length="171" mass="19060">EESRWSRRQTNSQVEEWQVPPSNWIKLNWDSAVDKVHGVIGVGVIARDIIGHTIATKQTNKILFPDPLLAEAFGALKAVQFGVELGLSQVVVVEGDSLQVINALRSEIEWCNSVSMYVSEAKMILQNFAKWEVSHIRRNGNAMAHLLAKEALSIHDDIVTMGVLPSCFPRD</sequence>
<comment type="caution">
    <text evidence="2">The sequence shown here is derived from an EMBL/GenBank/DDBJ whole genome shotgun (WGS) entry which is preliminary data.</text>
</comment>
<reference evidence="2" key="2">
    <citation type="submission" date="2020-03" db="EMBL/GenBank/DDBJ databases">
        <title>Walnut 2.0.</title>
        <authorList>
            <person name="Marrano A."/>
            <person name="Britton M."/>
            <person name="Zimin A.V."/>
            <person name="Zaini P.A."/>
            <person name="Workman R."/>
            <person name="Puiu D."/>
            <person name="Bianco L."/>
            <person name="Allen B.J."/>
            <person name="Troggio M."/>
            <person name="Leslie C.A."/>
            <person name="Timp W."/>
            <person name="Dendekar A."/>
            <person name="Salzberg S.L."/>
            <person name="Neale D.B."/>
        </authorList>
    </citation>
    <scope>NUCLEOTIDE SEQUENCE</scope>
    <source>
        <tissue evidence="2">Leaves</tissue>
    </source>
</reference>
<dbReference type="AlphaFoldDB" id="A0A834CTS6"/>
<dbReference type="PANTHER" id="PTHR47074:SF48">
    <property type="entry name" value="POLYNUCLEOTIDYL TRANSFERASE, RIBONUCLEASE H-LIKE SUPERFAMILY PROTEIN"/>
    <property type="match status" value="1"/>
</dbReference>
<dbReference type="Pfam" id="PF13456">
    <property type="entry name" value="RVT_3"/>
    <property type="match status" value="1"/>
</dbReference>